<dbReference type="InterPro" id="IPR008179">
    <property type="entry name" value="HisE"/>
</dbReference>
<comment type="subcellular location">
    <subcellularLocation>
        <location evidence="3 15">Cytoplasm</location>
    </subcellularLocation>
</comment>
<dbReference type="UniPathway" id="UPA00031">
    <property type="reaction ID" value="UER00007"/>
</dbReference>
<keyword evidence="11 15" id="KW-0378">Hydrolase</keyword>
<dbReference type="OrthoDB" id="9795769at2"/>
<dbReference type="AlphaFoldDB" id="A0A0A8H7T7"/>
<dbReference type="Pfam" id="PF01502">
    <property type="entry name" value="PRA-CH"/>
    <property type="match status" value="1"/>
</dbReference>
<proteinExistence type="inferred from homology"/>
<feature type="region of interest" description="Phosphoribosyl-AMP cyclohydrolase" evidence="15">
    <location>
        <begin position="1"/>
        <end position="118"/>
    </location>
</feature>
<evidence type="ECO:0000256" key="12">
    <source>
        <dbReference type="ARBA" id="ARBA00022840"/>
    </source>
</evidence>
<dbReference type="SUPFAM" id="SSF141734">
    <property type="entry name" value="HisI-like"/>
    <property type="match status" value="1"/>
</dbReference>
<reference evidence="17 18" key="1">
    <citation type="journal article" date="2014" name="Genome Biol. Evol.">
        <title>Comparative Genomics of the Campylobacter lari Group.</title>
        <authorList>
            <person name="Miller W.G."/>
            <person name="Yee E."/>
            <person name="Chapman M.H."/>
            <person name="Smith T.P."/>
            <person name="Bono J.L."/>
            <person name="Huynh S."/>
            <person name="Parker C.T."/>
            <person name="Vandamme P."/>
            <person name="Luong K."/>
            <person name="Korlach J."/>
        </authorList>
    </citation>
    <scope>NUCLEOTIDE SEQUENCE [LARGE SCALE GENOMIC DNA]</scope>
    <source>
        <strain evidence="17 18">LMG 24374</strain>
    </source>
</reference>
<dbReference type="GO" id="GO:0005524">
    <property type="term" value="F:ATP binding"/>
    <property type="evidence" value="ECO:0007669"/>
    <property type="project" value="UniProtKB-KW"/>
</dbReference>
<dbReference type="RefSeq" id="WP_039662423.1">
    <property type="nucleotide sequence ID" value="NZ_CP007772.1"/>
</dbReference>
<dbReference type="GO" id="GO:0004635">
    <property type="term" value="F:phosphoribosyl-AMP cyclohydrolase activity"/>
    <property type="evidence" value="ECO:0007669"/>
    <property type="project" value="UniProtKB-UniRule"/>
</dbReference>
<comment type="pathway">
    <text evidence="4 15">Amino-acid biosynthesis; L-histidine biosynthesis; L-histidine from 5-phospho-alpha-D-ribose 1-diphosphate: step 3/9.</text>
</comment>
<keyword evidence="14 15" id="KW-0511">Multifunctional enzyme</keyword>
<dbReference type="Gene3D" id="1.10.287.1080">
    <property type="entry name" value="MazG-like"/>
    <property type="match status" value="1"/>
</dbReference>
<dbReference type="EC" id="3.6.1.31" evidence="15"/>
<comment type="catalytic activity">
    <reaction evidence="2 15">
        <text>1-(5-phospho-beta-D-ribosyl)-ATP + H2O = 1-(5-phospho-beta-D-ribosyl)-5'-AMP + diphosphate + H(+)</text>
        <dbReference type="Rhea" id="RHEA:22828"/>
        <dbReference type="ChEBI" id="CHEBI:15377"/>
        <dbReference type="ChEBI" id="CHEBI:15378"/>
        <dbReference type="ChEBI" id="CHEBI:33019"/>
        <dbReference type="ChEBI" id="CHEBI:59457"/>
        <dbReference type="ChEBI" id="CHEBI:73183"/>
        <dbReference type="EC" id="3.6.1.31"/>
    </reaction>
</comment>
<comment type="similarity">
    <text evidence="7 15">In the N-terminal section; belongs to the PRA-CH family.</text>
</comment>
<evidence type="ECO:0000256" key="14">
    <source>
        <dbReference type="ARBA" id="ARBA00023268"/>
    </source>
</evidence>
<dbReference type="EMBL" id="CP007772">
    <property type="protein sequence ID" value="AJC90017.1"/>
    <property type="molecule type" value="Genomic_DNA"/>
</dbReference>
<comment type="pathway">
    <text evidence="5 15">Amino-acid biosynthesis; L-histidine biosynthesis; L-histidine from 5-phospho-alpha-D-ribose 1-diphosphate: step 2/9.</text>
</comment>
<dbReference type="HOGENOM" id="CLU_048577_3_1_7"/>
<dbReference type="NCBIfam" id="NF002747">
    <property type="entry name" value="PRK02759.1"/>
    <property type="match status" value="1"/>
</dbReference>
<dbReference type="InterPro" id="IPR023019">
    <property type="entry name" value="His_synth_HisIE"/>
</dbReference>
<dbReference type="SUPFAM" id="SSF101386">
    <property type="entry name" value="all-alpha NTP pyrophosphatases"/>
    <property type="match status" value="1"/>
</dbReference>
<evidence type="ECO:0000313" key="17">
    <source>
        <dbReference type="EMBL" id="AJC90017.1"/>
    </source>
</evidence>
<dbReference type="GO" id="GO:0005737">
    <property type="term" value="C:cytoplasm"/>
    <property type="evidence" value="ECO:0007669"/>
    <property type="project" value="UniProtKB-SubCell"/>
</dbReference>
<dbReference type="Proteomes" id="UP000031135">
    <property type="component" value="Chromosome"/>
</dbReference>
<keyword evidence="8 15" id="KW-0963">Cytoplasm</keyword>
<evidence type="ECO:0000256" key="2">
    <source>
        <dbReference type="ARBA" id="ARBA00001460"/>
    </source>
</evidence>
<dbReference type="HAMAP" id="MF_01019">
    <property type="entry name" value="HisIE"/>
    <property type="match status" value="1"/>
</dbReference>
<dbReference type="KEGG" id="csm:CSUB8521_0116"/>
<evidence type="ECO:0000256" key="7">
    <source>
        <dbReference type="ARBA" id="ARBA00008299"/>
    </source>
</evidence>
<evidence type="ECO:0000256" key="10">
    <source>
        <dbReference type="ARBA" id="ARBA00022741"/>
    </source>
</evidence>
<dbReference type="GO" id="GO:0004636">
    <property type="term" value="F:phosphoribosyl-ATP diphosphatase activity"/>
    <property type="evidence" value="ECO:0007669"/>
    <property type="project" value="UniProtKB-UniRule"/>
</dbReference>
<organism evidence="17 18">
    <name type="scientific">Campylobacter subantarcticus LMG 24374</name>
    <dbReference type="NCBI Taxonomy" id="1388751"/>
    <lineage>
        <taxon>Bacteria</taxon>
        <taxon>Pseudomonadati</taxon>
        <taxon>Campylobacterota</taxon>
        <taxon>Epsilonproteobacteria</taxon>
        <taxon>Campylobacterales</taxon>
        <taxon>Campylobacteraceae</taxon>
        <taxon>Campylobacter</taxon>
    </lineage>
</organism>
<dbReference type="FunFam" id="1.10.287.1080:FF:000002">
    <property type="entry name" value="Histidine biosynthesis bifunctional protein HisIE"/>
    <property type="match status" value="1"/>
</dbReference>
<dbReference type="GO" id="GO:0000105">
    <property type="term" value="P:L-histidine biosynthetic process"/>
    <property type="evidence" value="ECO:0007669"/>
    <property type="project" value="UniProtKB-UniRule"/>
</dbReference>
<accession>A0A0A8H7T7</accession>
<dbReference type="CDD" id="cd11534">
    <property type="entry name" value="NTP-PPase_HisIE_like"/>
    <property type="match status" value="1"/>
</dbReference>
<evidence type="ECO:0000256" key="15">
    <source>
        <dbReference type="HAMAP-Rule" id="MF_01019"/>
    </source>
</evidence>
<feature type="region of interest" description="Phosphoribosyl-ATP pyrophosphohydrolase" evidence="15">
    <location>
        <begin position="119"/>
        <end position="208"/>
    </location>
</feature>
<dbReference type="NCBIfam" id="TIGR03188">
    <property type="entry name" value="histidine_hisI"/>
    <property type="match status" value="1"/>
</dbReference>
<comment type="similarity">
    <text evidence="6 15">In the C-terminal section; belongs to the PRA-PH family.</text>
</comment>
<evidence type="ECO:0000256" key="11">
    <source>
        <dbReference type="ARBA" id="ARBA00022801"/>
    </source>
</evidence>
<dbReference type="Gene3D" id="3.10.20.810">
    <property type="entry name" value="Phosphoribosyl-AMP cyclohydrolase"/>
    <property type="match status" value="1"/>
</dbReference>
<keyword evidence="10 15" id="KW-0547">Nucleotide-binding</keyword>
<dbReference type="InterPro" id="IPR038019">
    <property type="entry name" value="PRib_AMP_CycHydrolase_sf"/>
</dbReference>
<evidence type="ECO:0000256" key="8">
    <source>
        <dbReference type="ARBA" id="ARBA00022490"/>
    </source>
</evidence>
<dbReference type="EC" id="3.5.4.19" evidence="15"/>
<evidence type="ECO:0000256" key="9">
    <source>
        <dbReference type="ARBA" id="ARBA00022605"/>
    </source>
</evidence>
<dbReference type="PANTHER" id="PTHR42945:SF9">
    <property type="entry name" value="HISTIDINE BIOSYNTHESIS BIFUNCTIONAL PROTEIN HISIE"/>
    <property type="match status" value="1"/>
</dbReference>
<evidence type="ECO:0000256" key="13">
    <source>
        <dbReference type="ARBA" id="ARBA00023102"/>
    </source>
</evidence>
<dbReference type="NCBIfam" id="NF000768">
    <property type="entry name" value="PRK00051.1"/>
    <property type="match status" value="1"/>
</dbReference>
<dbReference type="FunFam" id="3.10.20.810:FF:000001">
    <property type="entry name" value="Histidine biosynthesis bifunctional protein HisIE"/>
    <property type="match status" value="1"/>
</dbReference>
<dbReference type="HAMAP" id="MF_01020">
    <property type="entry name" value="HisE"/>
    <property type="match status" value="1"/>
</dbReference>
<evidence type="ECO:0000259" key="16">
    <source>
        <dbReference type="Pfam" id="PF01502"/>
    </source>
</evidence>
<comment type="catalytic activity">
    <reaction evidence="1 15">
        <text>1-(5-phospho-beta-D-ribosyl)-5'-AMP + H2O = 1-(5-phospho-beta-D-ribosyl)-5-[(5-phospho-beta-D-ribosylamino)methylideneamino]imidazole-4-carboxamide</text>
        <dbReference type="Rhea" id="RHEA:20049"/>
        <dbReference type="ChEBI" id="CHEBI:15377"/>
        <dbReference type="ChEBI" id="CHEBI:58435"/>
        <dbReference type="ChEBI" id="CHEBI:59457"/>
        <dbReference type="EC" id="3.5.4.19"/>
    </reaction>
</comment>
<evidence type="ECO:0000256" key="1">
    <source>
        <dbReference type="ARBA" id="ARBA00000024"/>
    </source>
</evidence>
<protein>
    <recommendedName>
        <fullName evidence="15">Histidine biosynthesis bifunctional protein HisIE</fullName>
    </recommendedName>
    <domain>
        <recommendedName>
            <fullName evidence="15">Phosphoribosyl-AMP cyclohydrolase</fullName>
            <shortName evidence="15">PRA-CH</shortName>
            <ecNumber evidence="15">3.5.4.19</ecNumber>
        </recommendedName>
    </domain>
    <domain>
        <recommendedName>
            <fullName evidence="15">Phosphoribosyl-ATP pyrophosphatase</fullName>
            <shortName evidence="15">PRA-PH</shortName>
            <ecNumber evidence="15">3.6.1.31</ecNumber>
        </recommendedName>
    </domain>
</protein>
<keyword evidence="13 15" id="KW-0368">Histidine biosynthesis</keyword>
<evidence type="ECO:0000313" key="18">
    <source>
        <dbReference type="Proteomes" id="UP000031135"/>
    </source>
</evidence>
<dbReference type="InterPro" id="IPR002496">
    <property type="entry name" value="PRib_AMP_CycHydrolase_dom"/>
</dbReference>
<feature type="domain" description="Phosphoribosyl-AMP cyclohydrolase" evidence="16">
    <location>
        <begin position="35"/>
        <end position="108"/>
    </location>
</feature>
<sequence length="208" mass="23502">MGVNEEEFIKSINWQKVDGLVPVIIQDYHSCEVLMQGYMNEQALRESFKHQKVVFYSRTKERLWMKGEQSGNFLHIIDMGLDCDRDCILILVKAQGATCHTGDTSCFETLSKKADFVFLSRLEKLIYSRKNATPNSSYTAELFAKGTKRIAQKVGEEGVETALAATVKDKDELICEAADLLYHLDVLLADADLSLNDVIAKLKERNKS</sequence>
<name>A0A0A8H7T7_9BACT</name>
<dbReference type="Pfam" id="PF01503">
    <property type="entry name" value="PRA-PH"/>
    <property type="match status" value="1"/>
</dbReference>
<evidence type="ECO:0000256" key="5">
    <source>
        <dbReference type="ARBA" id="ARBA00005204"/>
    </source>
</evidence>
<evidence type="ECO:0000256" key="3">
    <source>
        <dbReference type="ARBA" id="ARBA00004496"/>
    </source>
</evidence>
<dbReference type="PANTHER" id="PTHR42945">
    <property type="entry name" value="HISTIDINE BIOSYNTHESIS BIFUNCTIONAL PROTEIN"/>
    <property type="match status" value="1"/>
</dbReference>
<evidence type="ECO:0000256" key="4">
    <source>
        <dbReference type="ARBA" id="ARBA00005169"/>
    </source>
</evidence>
<dbReference type="InterPro" id="IPR021130">
    <property type="entry name" value="PRib-ATP_PPHydrolase-like"/>
</dbReference>
<gene>
    <name evidence="15" type="primary">hisI</name>
    <name evidence="15 17" type="synonym">hisIE</name>
    <name evidence="17" type="ORF">CSUB8521_0116</name>
</gene>
<evidence type="ECO:0000256" key="6">
    <source>
        <dbReference type="ARBA" id="ARBA00007731"/>
    </source>
</evidence>
<keyword evidence="9 15" id="KW-0028">Amino-acid biosynthesis</keyword>
<keyword evidence="12 15" id="KW-0067">ATP-binding</keyword>